<evidence type="ECO:0000256" key="4">
    <source>
        <dbReference type="ARBA" id="ARBA00016244"/>
    </source>
</evidence>
<dbReference type="Pfam" id="PF22638">
    <property type="entry name" value="FlgK_D1"/>
    <property type="match status" value="1"/>
</dbReference>
<evidence type="ECO:0000313" key="10">
    <source>
        <dbReference type="EMBL" id="SDD74312.1"/>
    </source>
</evidence>
<dbReference type="EMBL" id="FNAQ01000001">
    <property type="protein sequence ID" value="SDD74312.1"/>
    <property type="molecule type" value="Genomic_DNA"/>
</dbReference>
<keyword evidence="10" id="KW-0969">Cilium</keyword>
<feature type="domain" description="Flagellar hook-associated protein FlgK helical" evidence="9">
    <location>
        <begin position="95"/>
        <end position="324"/>
    </location>
</feature>
<protein>
    <recommendedName>
        <fullName evidence="4 7">Flagellar hook-associated protein 1</fullName>
        <shortName evidence="7">HAP1</shortName>
    </recommendedName>
</protein>
<dbReference type="SUPFAM" id="SSF64518">
    <property type="entry name" value="Phase 1 flagellin"/>
    <property type="match status" value="1"/>
</dbReference>
<dbReference type="GO" id="GO:0005576">
    <property type="term" value="C:extracellular region"/>
    <property type="evidence" value="ECO:0007669"/>
    <property type="project" value="UniProtKB-SubCell"/>
</dbReference>
<evidence type="ECO:0000256" key="1">
    <source>
        <dbReference type="ARBA" id="ARBA00004365"/>
    </source>
</evidence>
<keyword evidence="10" id="KW-0966">Cell projection</keyword>
<feature type="domain" description="Flagellar basal-body/hook protein C-terminal" evidence="8">
    <location>
        <begin position="426"/>
        <end position="461"/>
    </location>
</feature>
<dbReference type="InterPro" id="IPR010930">
    <property type="entry name" value="Flg_bb/hook_C_dom"/>
</dbReference>
<keyword evidence="6 7" id="KW-0975">Bacterial flagellum</keyword>
<sequence>MAGLISALYIGQTGLMVSQKGLEVTGNNVTNAGTEGYSRQTLEVSAAPSLEYNGTMVGLGATVSGIGRQGSAFVSSQLISKSAAYGEQDAMAEPLAEIERILSVTDTSLAGEIDAFFEAWQSLSTDPASTVVRQQVLQAGDALADQFNQMEQELGQVEESINVSIEGEIGGLNQQLEQLADLNVRILSTEASGQTANGLRDERDLLVQQISETIGIQTYESSNGMISAQLTSGLTLVEGGSANLLEAQRVDGAVLLSLDMGSAQASLGLEDLGGRIGGLMSVRDETIQTVRSQLDQLAYGLATQVNSVHGGGLDAEGNSGSVFFTVVGPTDPAAELWSGSAASLSLALTSGSQIAAGASSATGDNTNVLALVALQSENLIDGSTLNEFYSRVAAKLGLAVEQNSYDLETSEDALVQAQSLRDALAGVSVDEEVLLMAQYQSGYEAAAKYVSVVAEMLDILMGIGD</sequence>
<dbReference type="NCBIfam" id="TIGR02492">
    <property type="entry name" value="flgK_ends"/>
    <property type="match status" value="1"/>
</dbReference>
<dbReference type="GO" id="GO:0005198">
    <property type="term" value="F:structural molecule activity"/>
    <property type="evidence" value="ECO:0007669"/>
    <property type="project" value="UniProtKB-UniRule"/>
</dbReference>
<evidence type="ECO:0000259" key="8">
    <source>
        <dbReference type="Pfam" id="PF06429"/>
    </source>
</evidence>
<evidence type="ECO:0000256" key="3">
    <source>
        <dbReference type="ARBA" id="ARBA00009677"/>
    </source>
</evidence>
<reference evidence="11" key="1">
    <citation type="submission" date="2016-10" db="EMBL/GenBank/DDBJ databases">
        <authorList>
            <person name="Varghese N."/>
            <person name="Submissions S."/>
        </authorList>
    </citation>
    <scope>NUCLEOTIDE SEQUENCE [LARGE SCALE GENOMIC DNA]</scope>
    <source>
        <strain evidence="11">DSM 8987</strain>
    </source>
</reference>
<dbReference type="PRINTS" id="PR01005">
    <property type="entry name" value="FLGHOOKAP1"/>
</dbReference>
<keyword evidence="10" id="KW-0282">Flagellum</keyword>
<evidence type="ECO:0000256" key="7">
    <source>
        <dbReference type="RuleBase" id="RU362065"/>
    </source>
</evidence>
<comment type="subcellular location">
    <subcellularLocation>
        <location evidence="1 7">Bacterial flagellum</location>
    </subcellularLocation>
    <subcellularLocation>
        <location evidence="2 7">Secreted</location>
    </subcellularLocation>
</comment>
<evidence type="ECO:0000313" key="11">
    <source>
        <dbReference type="Proteomes" id="UP000243205"/>
    </source>
</evidence>
<accession>A0A1G6X833</accession>
<dbReference type="RefSeq" id="WP_092075323.1">
    <property type="nucleotide sequence ID" value="NZ_FNAQ01000001.1"/>
</dbReference>
<dbReference type="AlphaFoldDB" id="A0A1G6X833"/>
<keyword evidence="11" id="KW-1185">Reference proteome</keyword>
<evidence type="ECO:0000259" key="9">
    <source>
        <dbReference type="Pfam" id="PF22638"/>
    </source>
</evidence>
<dbReference type="InterPro" id="IPR053927">
    <property type="entry name" value="FlgK_helical"/>
</dbReference>
<gene>
    <name evidence="7" type="primary">flgK</name>
    <name evidence="10" type="ORF">SAMN05661003_101171</name>
</gene>
<keyword evidence="5 7" id="KW-0964">Secreted</keyword>
<comment type="similarity">
    <text evidence="3 7">Belongs to the flagella basal body rod proteins family.</text>
</comment>
<dbReference type="InterPro" id="IPR002371">
    <property type="entry name" value="FlgK"/>
</dbReference>
<name>A0A1G6X833_9BACT</name>
<evidence type="ECO:0000256" key="2">
    <source>
        <dbReference type="ARBA" id="ARBA00004613"/>
    </source>
</evidence>
<dbReference type="Pfam" id="PF06429">
    <property type="entry name" value="Flg_bbr_C"/>
    <property type="match status" value="1"/>
</dbReference>
<proteinExistence type="inferred from homology"/>
<dbReference type="GO" id="GO:0009424">
    <property type="term" value="C:bacterial-type flagellum hook"/>
    <property type="evidence" value="ECO:0007669"/>
    <property type="project" value="UniProtKB-UniRule"/>
</dbReference>
<organism evidence="10 11">
    <name type="scientific">Desulfuromonas thiophila</name>
    <dbReference type="NCBI Taxonomy" id="57664"/>
    <lineage>
        <taxon>Bacteria</taxon>
        <taxon>Pseudomonadati</taxon>
        <taxon>Thermodesulfobacteriota</taxon>
        <taxon>Desulfuromonadia</taxon>
        <taxon>Desulfuromonadales</taxon>
        <taxon>Desulfuromonadaceae</taxon>
        <taxon>Desulfuromonas</taxon>
    </lineage>
</organism>
<dbReference type="PANTHER" id="PTHR30033">
    <property type="entry name" value="FLAGELLAR HOOK-ASSOCIATED PROTEIN 1"/>
    <property type="match status" value="1"/>
</dbReference>
<evidence type="ECO:0000256" key="6">
    <source>
        <dbReference type="ARBA" id="ARBA00023143"/>
    </source>
</evidence>
<dbReference type="PANTHER" id="PTHR30033:SF1">
    <property type="entry name" value="FLAGELLAR HOOK-ASSOCIATED PROTEIN 1"/>
    <property type="match status" value="1"/>
</dbReference>
<evidence type="ECO:0000256" key="5">
    <source>
        <dbReference type="ARBA" id="ARBA00022525"/>
    </source>
</evidence>
<dbReference type="Proteomes" id="UP000243205">
    <property type="component" value="Unassembled WGS sequence"/>
</dbReference>
<dbReference type="STRING" id="57664.SAMN05661003_101171"/>
<dbReference type="OrthoDB" id="9802553at2"/>
<dbReference type="GO" id="GO:0044780">
    <property type="term" value="P:bacterial-type flagellum assembly"/>
    <property type="evidence" value="ECO:0007669"/>
    <property type="project" value="InterPro"/>
</dbReference>